<comment type="caution">
    <text evidence="2">The sequence shown here is derived from an EMBL/GenBank/DDBJ whole genome shotgun (WGS) entry which is preliminary data.</text>
</comment>
<feature type="domain" description="DUF4384" evidence="1">
    <location>
        <begin position="14"/>
        <end position="42"/>
    </location>
</feature>
<protein>
    <submittedName>
        <fullName evidence="2">DUF4384 domain-containing protein</fullName>
    </submittedName>
</protein>
<gene>
    <name evidence="2" type="ORF">ACFO0D_16820</name>
</gene>
<dbReference type="Proteomes" id="UP001595952">
    <property type="component" value="Unassembled WGS sequence"/>
</dbReference>
<dbReference type="InterPro" id="IPR025493">
    <property type="entry name" value="DUF4384"/>
</dbReference>
<dbReference type="EMBL" id="JBHSEI010000011">
    <property type="protein sequence ID" value="MFC4639992.1"/>
    <property type="molecule type" value="Genomic_DNA"/>
</dbReference>
<evidence type="ECO:0000313" key="3">
    <source>
        <dbReference type="Proteomes" id="UP001595952"/>
    </source>
</evidence>
<reference evidence="3" key="1">
    <citation type="journal article" date="2019" name="Int. J. Syst. Evol. Microbiol.">
        <title>The Global Catalogue of Microorganisms (GCM) 10K type strain sequencing project: providing services to taxonomists for standard genome sequencing and annotation.</title>
        <authorList>
            <consortium name="The Broad Institute Genomics Platform"/>
            <consortium name="The Broad Institute Genome Sequencing Center for Infectious Disease"/>
            <person name="Wu L."/>
            <person name="Ma J."/>
        </authorList>
    </citation>
    <scope>NUCLEOTIDE SEQUENCE [LARGE SCALE GENOMIC DNA]</scope>
    <source>
        <strain evidence="3">CCUG 55995</strain>
    </source>
</reference>
<organism evidence="2 3">
    <name type="scientific">Deinococcus hohokamensis</name>
    <dbReference type="NCBI Taxonomy" id="309883"/>
    <lineage>
        <taxon>Bacteria</taxon>
        <taxon>Thermotogati</taxon>
        <taxon>Deinococcota</taxon>
        <taxon>Deinococci</taxon>
        <taxon>Deinococcales</taxon>
        <taxon>Deinococcaceae</taxon>
        <taxon>Deinococcus</taxon>
    </lineage>
</organism>
<name>A0ABV9ICB0_9DEIO</name>
<dbReference type="Pfam" id="PF14326">
    <property type="entry name" value="DUF4384"/>
    <property type="match status" value="1"/>
</dbReference>
<accession>A0ABV9ICB0</accession>
<evidence type="ECO:0000313" key="2">
    <source>
        <dbReference type="EMBL" id="MFC4639992.1"/>
    </source>
</evidence>
<proteinExistence type="predicted"/>
<dbReference type="RefSeq" id="WP_380062977.1">
    <property type="nucleotide sequence ID" value="NZ_JBHSEI010000011.1"/>
</dbReference>
<evidence type="ECO:0000259" key="1">
    <source>
        <dbReference type="Pfam" id="PF14326"/>
    </source>
</evidence>
<sequence length="42" mass="4646">MRTICVPSGAQVLVYKPGDHLVSYTRVSRAAYVYLFNVDAQG</sequence>
<keyword evidence="3" id="KW-1185">Reference proteome</keyword>